<evidence type="ECO:0000259" key="2">
    <source>
        <dbReference type="Pfam" id="PF00534"/>
    </source>
</evidence>
<feature type="domain" description="Glycosyltransferase subfamily 4-like N-terminal" evidence="3">
    <location>
        <begin position="91"/>
        <end position="163"/>
    </location>
</feature>
<evidence type="ECO:0000313" key="4">
    <source>
        <dbReference type="EMBL" id="PMS18369.1"/>
    </source>
</evidence>
<dbReference type="OrthoDB" id="433681at2"/>
<dbReference type="AlphaFoldDB" id="A0A2N7VMJ4"/>
<keyword evidence="1 4" id="KW-0808">Transferase</keyword>
<evidence type="ECO:0000259" key="3">
    <source>
        <dbReference type="Pfam" id="PF13439"/>
    </source>
</evidence>
<organism evidence="4 5">
    <name type="scientific">Trinickia dabaoshanensis</name>
    <dbReference type="NCBI Taxonomy" id="564714"/>
    <lineage>
        <taxon>Bacteria</taxon>
        <taxon>Pseudomonadati</taxon>
        <taxon>Pseudomonadota</taxon>
        <taxon>Betaproteobacteria</taxon>
        <taxon>Burkholderiales</taxon>
        <taxon>Burkholderiaceae</taxon>
        <taxon>Trinickia</taxon>
    </lineage>
</organism>
<name>A0A2N7VMJ4_9BURK</name>
<dbReference type="RefSeq" id="WP_102646681.1">
    <property type="nucleotide sequence ID" value="NZ_PNYA01000015.1"/>
</dbReference>
<dbReference type="Proteomes" id="UP000235616">
    <property type="component" value="Unassembled WGS sequence"/>
</dbReference>
<dbReference type="Pfam" id="PF13439">
    <property type="entry name" value="Glyco_transf_4"/>
    <property type="match status" value="1"/>
</dbReference>
<dbReference type="InterPro" id="IPR028098">
    <property type="entry name" value="Glyco_trans_4-like_N"/>
</dbReference>
<protein>
    <submittedName>
        <fullName evidence="4">Glycosyl transferase family 1</fullName>
    </submittedName>
</protein>
<keyword evidence="5" id="KW-1185">Reference proteome</keyword>
<dbReference type="Pfam" id="PF00534">
    <property type="entry name" value="Glycos_transf_1"/>
    <property type="match status" value="1"/>
</dbReference>
<comment type="caution">
    <text evidence="4">The sequence shown here is derived from an EMBL/GenBank/DDBJ whole genome shotgun (WGS) entry which is preliminary data.</text>
</comment>
<sequence length="375" mass="40938">MRLVVNGKFTAQRLTGVQRVAFELMRAVRSKQAVMDEIEVAVPNNAIASASPIERLRPVPWLTGDLWEQIALPIATRGELLLSLCNSGPVFKRRHVVMVHDMAVYDTPHTFSRLFRTWYRVKFSMLVRYAPILLTVSNFSKERICTLLGVDESRVRVVRPGTDHFERIAAQPAIVERLGLAGVKYCVIVGSLDPRKNLARVLAALGRLGHLRDVTFVVVGGANSRVFAQSGASDSAAPADGANAQIVRAGYVSDGELKALYEHAACLAFPSLYEGFGLPPLEAMYCGCPAIVSRHPALAEACGDAAMYCDGESVEDIAQKIERMLTDDTLRASYKQAGLLHAHAHGWDRAASELIKILRGETYEAEPAVAVRSAA</sequence>
<dbReference type="InterPro" id="IPR001296">
    <property type="entry name" value="Glyco_trans_1"/>
</dbReference>
<feature type="domain" description="Glycosyl transferase family 1" evidence="2">
    <location>
        <begin position="183"/>
        <end position="338"/>
    </location>
</feature>
<accession>A0A2N7VMJ4</accession>
<dbReference type="GO" id="GO:0009103">
    <property type="term" value="P:lipopolysaccharide biosynthetic process"/>
    <property type="evidence" value="ECO:0007669"/>
    <property type="project" value="TreeGrafter"/>
</dbReference>
<evidence type="ECO:0000256" key="1">
    <source>
        <dbReference type="ARBA" id="ARBA00022679"/>
    </source>
</evidence>
<proteinExistence type="predicted"/>
<dbReference type="EMBL" id="PNYA01000015">
    <property type="protein sequence ID" value="PMS18369.1"/>
    <property type="molecule type" value="Genomic_DNA"/>
</dbReference>
<evidence type="ECO:0000313" key="5">
    <source>
        <dbReference type="Proteomes" id="UP000235616"/>
    </source>
</evidence>
<dbReference type="PANTHER" id="PTHR46401">
    <property type="entry name" value="GLYCOSYLTRANSFERASE WBBK-RELATED"/>
    <property type="match status" value="1"/>
</dbReference>
<dbReference type="SUPFAM" id="SSF53756">
    <property type="entry name" value="UDP-Glycosyltransferase/glycogen phosphorylase"/>
    <property type="match status" value="1"/>
</dbReference>
<reference evidence="4 5" key="1">
    <citation type="submission" date="2018-01" db="EMBL/GenBank/DDBJ databases">
        <title>Whole genome analyses suggest that Burkholderia sensu lato contains two further novel genera in the rhizoxinica-symbiotica group Mycetohabitans gen. nov., and Trinickia gen. nov.: implications for the evolution of diazotrophy and nodulation in the Burkholderiaceae.</title>
        <authorList>
            <person name="Estrada-de los Santos P."/>
            <person name="Palmer M."/>
            <person name="Chavez-Ramirez B."/>
            <person name="Beukes C."/>
            <person name="Steenkamp E.T."/>
            <person name="Hirsch A.M."/>
            <person name="Manyaka P."/>
            <person name="Maluk M."/>
            <person name="Lafos M."/>
            <person name="Crook M."/>
            <person name="Gross E."/>
            <person name="Simon M.F."/>
            <person name="Bueno dos Reis Junior F."/>
            <person name="Poole P.S."/>
            <person name="Venter S.N."/>
            <person name="James E.K."/>
        </authorList>
    </citation>
    <scope>NUCLEOTIDE SEQUENCE [LARGE SCALE GENOMIC DNA]</scope>
    <source>
        <strain evidence="4 5">GIMN1.004</strain>
    </source>
</reference>
<dbReference type="PANTHER" id="PTHR46401:SF2">
    <property type="entry name" value="GLYCOSYLTRANSFERASE WBBK-RELATED"/>
    <property type="match status" value="1"/>
</dbReference>
<dbReference type="Gene3D" id="3.40.50.2000">
    <property type="entry name" value="Glycogen Phosphorylase B"/>
    <property type="match status" value="2"/>
</dbReference>
<dbReference type="GO" id="GO:0016757">
    <property type="term" value="F:glycosyltransferase activity"/>
    <property type="evidence" value="ECO:0007669"/>
    <property type="project" value="InterPro"/>
</dbReference>
<gene>
    <name evidence="4" type="ORF">C0Z18_17500</name>
</gene>
<dbReference type="CDD" id="cd03809">
    <property type="entry name" value="GT4_MtfB-like"/>
    <property type="match status" value="1"/>
</dbReference>